<sequence length="227" mass="25829">MHNSTLYWLRAEYRQTGLAQDASPAIMMRDAMRKLSRRWRKKFDVLAGKLAERFASDVMKNSDASLSTALQQAGFTVPFKMTAEMNNALQATITENVNLIRSIPQQYLTQVETLVMQSVSRGRDLGTLTKELQQRYGVTRRRAAFIALDQNNKATSAMQSARQRALGIRRGRWRHSHAGKEPRPSHVKADGKEFDLDKGMFIDGEWIMPGEKIRCRCGWEAILPGLE</sequence>
<reference evidence="3 5" key="3">
    <citation type="submission" date="2024-07" db="EMBL/GenBank/DDBJ databases">
        <authorList>
            <person name="Raymann K."/>
        </authorList>
    </citation>
    <scope>NUCLEOTIDE SEQUENCE [LARGE SCALE GENOMIC DNA]</scope>
    <source>
        <strain evidence="3 5">KZ19</strain>
    </source>
</reference>
<proteinExistence type="predicted"/>
<accession>A0AAP8TV24</accession>
<dbReference type="NCBIfam" id="TIGR01641">
    <property type="entry name" value="phageSPP1_gp7"/>
    <property type="match status" value="1"/>
</dbReference>
<reference evidence="4" key="1">
    <citation type="submission" date="2018-01" db="EMBL/GenBank/DDBJ databases">
        <title>The opportunistic pathogen Serratia marcescens is an overlooked threat to honeybees.</title>
        <authorList>
            <person name="Raymann K."/>
            <person name="Shaffer Z."/>
            <person name="Coon K."/>
            <person name="Salisbury S."/>
            <person name="Moran N.A."/>
        </authorList>
    </citation>
    <scope>NUCLEOTIDE SEQUENCE [LARGE SCALE GENOMIC DNA]</scope>
    <source>
        <strain evidence="4">KZ19</strain>
    </source>
</reference>
<comment type="caution">
    <text evidence="4">The sequence shown here is derived from an EMBL/GenBank/DDBJ whole genome shotgun (WGS) entry which is preliminary data.</text>
</comment>
<organism evidence="4">
    <name type="scientific">Serratia marcescens</name>
    <dbReference type="NCBI Taxonomy" id="615"/>
    <lineage>
        <taxon>Bacteria</taxon>
        <taxon>Pseudomonadati</taxon>
        <taxon>Pseudomonadota</taxon>
        <taxon>Gammaproteobacteria</taxon>
        <taxon>Enterobacterales</taxon>
        <taxon>Yersiniaceae</taxon>
        <taxon>Serratia</taxon>
    </lineage>
</organism>
<dbReference type="RefSeq" id="WP_103682119.1">
    <property type="nucleotide sequence ID" value="NZ_CP033623.1"/>
</dbReference>
<dbReference type="Pfam" id="PF04233">
    <property type="entry name" value="Phage_Mu_F"/>
    <property type="match status" value="1"/>
</dbReference>
<dbReference type="InterPro" id="IPR006528">
    <property type="entry name" value="Phage_head_morphogenesis_dom"/>
</dbReference>
<feature type="domain" description="Phage head morphogenesis" evidence="2">
    <location>
        <begin position="110"/>
        <end position="217"/>
    </location>
</feature>
<reference evidence="3 5" key="2">
    <citation type="submission" date="2024-07" db="EMBL/GenBank/DDBJ databases">
        <title>Making a pathogen? Evaluating the impact of protist predation on the evolution of virulence in Serratia marcescens.</title>
        <authorList>
            <person name="Hopkins H."/>
            <person name="Lopezguerra C."/>
            <person name="Lau M.-J."/>
        </authorList>
    </citation>
    <scope>NUCLEOTIDE SEQUENCE [LARGE SCALE GENOMIC DNA]</scope>
    <source>
        <strain evidence="3 5">KZ19</strain>
    </source>
</reference>
<feature type="region of interest" description="Disordered" evidence="1">
    <location>
        <begin position="172"/>
        <end position="191"/>
    </location>
</feature>
<evidence type="ECO:0000259" key="2">
    <source>
        <dbReference type="Pfam" id="PF04233"/>
    </source>
</evidence>
<evidence type="ECO:0000313" key="4">
    <source>
        <dbReference type="EMBL" id="POP15177.1"/>
    </source>
</evidence>
<evidence type="ECO:0000313" key="3">
    <source>
        <dbReference type="EMBL" id="MEX3187542.1"/>
    </source>
</evidence>
<evidence type="ECO:0000256" key="1">
    <source>
        <dbReference type="SAM" id="MobiDB-lite"/>
    </source>
</evidence>
<dbReference type="EMBL" id="PQGI02000001">
    <property type="protein sequence ID" value="MEX3187542.1"/>
    <property type="molecule type" value="Genomic_DNA"/>
</dbReference>
<feature type="compositionally biased region" description="Basic and acidic residues" evidence="1">
    <location>
        <begin position="178"/>
        <end position="191"/>
    </location>
</feature>
<name>A0AAP8TV24_SERMA</name>
<gene>
    <name evidence="3" type="ORF">C3R40_013005</name>
    <name evidence="4" type="ORF">C3R40_21110</name>
</gene>
<dbReference type="EMBL" id="PQGI01000014">
    <property type="protein sequence ID" value="POP15177.1"/>
    <property type="molecule type" value="Genomic_DNA"/>
</dbReference>
<protein>
    <submittedName>
        <fullName evidence="4">Phage head morphogenesis protein</fullName>
    </submittedName>
    <submittedName>
        <fullName evidence="3">Phage minor head protein</fullName>
    </submittedName>
</protein>
<evidence type="ECO:0000313" key="5">
    <source>
        <dbReference type="Proteomes" id="UP000237365"/>
    </source>
</evidence>
<dbReference type="Proteomes" id="UP000237365">
    <property type="component" value="Unassembled WGS sequence"/>
</dbReference>
<dbReference type="AlphaFoldDB" id="A0AAP8TV24"/>